<comment type="caution">
    <text evidence="3">The sequence shown here is derived from an EMBL/GenBank/DDBJ whole genome shotgun (WGS) entry which is preliminary data.</text>
</comment>
<comment type="similarity">
    <text evidence="1">Belongs to the LOB domain-containing protein family.</text>
</comment>
<dbReference type="Pfam" id="PF03195">
    <property type="entry name" value="LOB"/>
    <property type="match status" value="1"/>
</dbReference>
<evidence type="ECO:0000313" key="4">
    <source>
        <dbReference type="Proteomes" id="UP000250321"/>
    </source>
</evidence>
<proteinExistence type="inferred from homology"/>
<sequence>MMTVEAQVRVTDPIYGCISYILYLQQQVLNIQAQLDEAHVQLACAIAPVVNPNEQVSMTNLNQAMENSNEQAAVANTTEFESLAQFSLTPTEWEL</sequence>
<gene>
    <name evidence="3" type="ORF">Pyn_12188</name>
</gene>
<feature type="domain" description="LOB" evidence="2">
    <location>
        <begin position="2"/>
        <end position="38"/>
    </location>
</feature>
<dbReference type="InterPro" id="IPR004883">
    <property type="entry name" value="LOB"/>
</dbReference>
<organism evidence="3 4">
    <name type="scientific">Prunus yedoensis var. nudiflora</name>
    <dbReference type="NCBI Taxonomy" id="2094558"/>
    <lineage>
        <taxon>Eukaryota</taxon>
        <taxon>Viridiplantae</taxon>
        <taxon>Streptophyta</taxon>
        <taxon>Embryophyta</taxon>
        <taxon>Tracheophyta</taxon>
        <taxon>Spermatophyta</taxon>
        <taxon>Magnoliopsida</taxon>
        <taxon>eudicotyledons</taxon>
        <taxon>Gunneridae</taxon>
        <taxon>Pentapetalae</taxon>
        <taxon>rosids</taxon>
        <taxon>fabids</taxon>
        <taxon>Rosales</taxon>
        <taxon>Rosaceae</taxon>
        <taxon>Amygdaloideae</taxon>
        <taxon>Amygdaleae</taxon>
        <taxon>Prunus</taxon>
    </lineage>
</organism>
<evidence type="ECO:0000259" key="2">
    <source>
        <dbReference type="Pfam" id="PF03195"/>
    </source>
</evidence>
<dbReference type="STRING" id="2094558.A0A314UC41"/>
<keyword evidence="4" id="KW-1185">Reference proteome</keyword>
<evidence type="ECO:0000256" key="1">
    <source>
        <dbReference type="ARBA" id="ARBA00005474"/>
    </source>
</evidence>
<dbReference type="PANTHER" id="PTHR31529:SF23">
    <property type="entry name" value="LOB DOMAIN-CONTAINING PROTEIN 16"/>
    <property type="match status" value="1"/>
</dbReference>
<dbReference type="PANTHER" id="PTHR31529">
    <property type="entry name" value="LOB DOMAIN CONTAINING PROTEIN"/>
    <property type="match status" value="1"/>
</dbReference>
<name>A0A314UC41_PRUYE</name>
<protein>
    <recommendedName>
        <fullName evidence="2">LOB domain-containing protein</fullName>
    </recommendedName>
</protein>
<dbReference type="AlphaFoldDB" id="A0A314UC41"/>
<dbReference type="GO" id="GO:0005634">
    <property type="term" value="C:nucleus"/>
    <property type="evidence" value="ECO:0007669"/>
    <property type="project" value="TreeGrafter"/>
</dbReference>
<dbReference type="Proteomes" id="UP000250321">
    <property type="component" value="Unassembled WGS sequence"/>
</dbReference>
<accession>A0A314UC41</accession>
<dbReference type="EMBL" id="PJQY01004013">
    <property type="protein sequence ID" value="PQM32559.1"/>
    <property type="molecule type" value="Genomic_DNA"/>
</dbReference>
<dbReference type="GO" id="GO:0009755">
    <property type="term" value="P:hormone-mediated signaling pathway"/>
    <property type="evidence" value="ECO:0007669"/>
    <property type="project" value="TreeGrafter"/>
</dbReference>
<evidence type="ECO:0000313" key="3">
    <source>
        <dbReference type="EMBL" id="PQM32559.1"/>
    </source>
</evidence>
<reference evidence="3 4" key="1">
    <citation type="submission" date="2018-02" db="EMBL/GenBank/DDBJ databases">
        <title>Draft genome of wild Prunus yedoensis var. nudiflora.</title>
        <authorList>
            <person name="Baek S."/>
            <person name="Kim J.-H."/>
            <person name="Choi K."/>
            <person name="Kim G.-B."/>
            <person name="Cho A."/>
            <person name="Jang H."/>
            <person name="Shin C.-H."/>
            <person name="Yu H.-J."/>
            <person name="Mun J.-H."/>
        </authorList>
    </citation>
    <scope>NUCLEOTIDE SEQUENCE [LARGE SCALE GENOMIC DNA]</scope>
    <source>
        <strain evidence="4">cv. Jeju island</strain>
        <tissue evidence="3">Leaf</tissue>
    </source>
</reference>
<dbReference type="GO" id="GO:0045893">
    <property type="term" value="P:positive regulation of DNA-templated transcription"/>
    <property type="evidence" value="ECO:0007669"/>
    <property type="project" value="TreeGrafter"/>
</dbReference>